<organism evidence="4 5">
    <name type="scientific">Mucilaginibacter pallidiroseus</name>
    <dbReference type="NCBI Taxonomy" id="2599295"/>
    <lineage>
        <taxon>Bacteria</taxon>
        <taxon>Pseudomonadati</taxon>
        <taxon>Bacteroidota</taxon>
        <taxon>Sphingobacteriia</taxon>
        <taxon>Sphingobacteriales</taxon>
        <taxon>Sphingobacteriaceae</taxon>
        <taxon>Mucilaginibacter</taxon>
    </lineage>
</organism>
<evidence type="ECO:0000313" key="5">
    <source>
        <dbReference type="Proteomes" id="UP000320042"/>
    </source>
</evidence>
<dbReference type="EMBL" id="VOEJ01000008">
    <property type="protein sequence ID" value="TWR25792.1"/>
    <property type="molecule type" value="Genomic_DNA"/>
</dbReference>
<gene>
    <name evidence="4" type="ORF">FPZ43_16030</name>
</gene>
<keyword evidence="5" id="KW-1185">Reference proteome</keyword>
<dbReference type="PROSITE" id="PS51186">
    <property type="entry name" value="GNAT"/>
    <property type="match status" value="1"/>
</dbReference>
<dbReference type="OrthoDB" id="9796381at2"/>
<dbReference type="SUPFAM" id="SSF55729">
    <property type="entry name" value="Acyl-CoA N-acyltransferases (Nat)"/>
    <property type="match status" value="1"/>
</dbReference>
<evidence type="ECO:0000256" key="1">
    <source>
        <dbReference type="ARBA" id="ARBA00022679"/>
    </source>
</evidence>
<name>A0A563U395_9SPHI</name>
<dbReference type="InterPro" id="IPR000182">
    <property type="entry name" value="GNAT_dom"/>
</dbReference>
<dbReference type="RefSeq" id="WP_146382950.1">
    <property type="nucleotide sequence ID" value="NZ_VOEJ01000008.1"/>
</dbReference>
<evidence type="ECO:0000256" key="2">
    <source>
        <dbReference type="ARBA" id="ARBA00023315"/>
    </source>
</evidence>
<reference evidence="4 5" key="1">
    <citation type="submission" date="2019-07" db="EMBL/GenBank/DDBJ databases">
        <authorList>
            <person name="Kim J."/>
        </authorList>
    </citation>
    <scope>NUCLEOTIDE SEQUENCE [LARGE SCALE GENOMIC DNA]</scope>
    <source>
        <strain evidence="5">dk17</strain>
    </source>
</reference>
<dbReference type="CDD" id="cd04301">
    <property type="entry name" value="NAT_SF"/>
    <property type="match status" value="1"/>
</dbReference>
<accession>A0A563U395</accession>
<proteinExistence type="predicted"/>
<dbReference type="AlphaFoldDB" id="A0A563U395"/>
<dbReference type="PANTHER" id="PTHR43877:SF2">
    <property type="entry name" value="AMINOALKYLPHOSPHONATE N-ACETYLTRANSFERASE-RELATED"/>
    <property type="match status" value="1"/>
</dbReference>
<evidence type="ECO:0000313" key="4">
    <source>
        <dbReference type="EMBL" id="TWR25792.1"/>
    </source>
</evidence>
<sequence>MPVSPATLSDVPELVNLVNSAYRGESSKQGWTTEANLIDGQRIDIENLTIQLNDPQATILKNTDEDGKITGCVYLQKRGNKMYLGMLTVSPSLQAKGLGRRLIAAAEEYTLKAGINTITMTVITSRHELLNWYERRGYQKTGEIIPLVIPQQFGILKQPLDMFILEKNV</sequence>
<protein>
    <submittedName>
        <fullName evidence="4">GNAT family N-acetyltransferase</fullName>
    </submittedName>
</protein>
<keyword evidence="2" id="KW-0012">Acyltransferase</keyword>
<comment type="caution">
    <text evidence="4">The sequence shown here is derived from an EMBL/GenBank/DDBJ whole genome shotgun (WGS) entry which is preliminary data.</text>
</comment>
<dbReference type="InterPro" id="IPR016181">
    <property type="entry name" value="Acyl_CoA_acyltransferase"/>
</dbReference>
<dbReference type="GO" id="GO:0016747">
    <property type="term" value="F:acyltransferase activity, transferring groups other than amino-acyl groups"/>
    <property type="evidence" value="ECO:0007669"/>
    <property type="project" value="InterPro"/>
</dbReference>
<dbReference type="Pfam" id="PF00583">
    <property type="entry name" value="Acetyltransf_1"/>
    <property type="match status" value="1"/>
</dbReference>
<feature type="domain" description="N-acetyltransferase" evidence="3">
    <location>
        <begin position="1"/>
        <end position="161"/>
    </location>
</feature>
<dbReference type="Gene3D" id="3.40.630.30">
    <property type="match status" value="1"/>
</dbReference>
<dbReference type="Proteomes" id="UP000320042">
    <property type="component" value="Unassembled WGS sequence"/>
</dbReference>
<keyword evidence="1 4" id="KW-0808">Transferase</keyword>
<dbReference type="InterPro" id="IPR050832">
    <property type="entry name" value="Bact_Acetyltransf"/>
</dbReference>
<dbReference type="PANTHER" id="PTHR43877">
    <property type="entry name" value="AMINOALKYLPHOSPHONATE N-ACETYLTRANSFERASE-RELATED-RELATED"/>
    <property type="match status" value="1"/>
</dbReference>
<evidence type="ECO:0000259" key="3">
    <source>
        <dbReference type="PROSITE" id="PS51186"/>
    </source>
</evidence>